<keyword evidence="3" id="KW-1185">Reference proteome</keyword>
<accession>A8BSQ4</accession>
<evidence type="ECO:0000313" key="3">
    <source>
        <dbReference type="Proteomes" id="UP000001548"/>
    </source>
</evidence>
<comment type="caution">
    <text evidence="2">The sequence shown here is derived from an EMBL/GenBank/DDBJ whole genome shotgun (WGS) entry which is preliminary data.</text>
</comment>
<evidence type="ECO:0000313" key="2">
    <source>
        <dbReference type="EMBL" id="KAE8305522.1"/>
    </source>
</evidence>
<feature type="compositionally biased region" description="Polar residues" evidence="1">
    <location>
        <begin position="1"/>
        <end position="12"/>
    </location>
</feature>
<feature type="compositionally biased region" description="Polar residues" evidence="1">
    <location>
        <begin position="253"/>
        <end position="274"/>
    </location>
</feature>
<gene>
    <name evidence="2" type="ORF">GL50803_0017529</name>
</gene>
<name>A8BSQ4_GIAIC</name>
<dbReference type="AlphaFoldDB" id="A8BSQ4"/>
<dbReference type="VEuPathDB" id="GiardiaDB:GL50803_17529"/>
<dbReference type="Proteomes" id="UP000001548">
    <property type="component" value="Unassembled WGS sequence"/>
</dbReference>
<proteinExistence type="predicted"/>
<feature type="region of interest" description="Disordered" evidence="1">
    <location>
        <begin position="250"/>
        <end position="274"/>
    </location>
</feature>
<dbReference type="KEGG" id="gla:GL50803_0017529"/>
<sequence length="342" mass="37643">MPTLHSSIQPTTIPDAKPVAPSRQGARVTQEVLPFKEETLIISDFSNNFIEFQFEEIRLRDYMQARNGLKPNDTLMNLTLDTALLPQGDATDTLRLMNLLNTTNIWDTDTFRDNYFTSTLTYRNLTATERPAEATTPTVSFKHQIDPQEQRTLANNTNRMIYNTYMRSQNQYTAGSASQLNTSGLDVDRSMNATAHLDLTTSAIAYRNTLTENITACEQMMNQHLSQNLLNKGMDSHQRLEAAGLDRLHHGSTARTQKQPVQHSRGLTGTAPNVTSAGLNTYAAAQGSSRPSTANSRGSLFHGAGISTASTAAAANSLSLAEQEKNLGESWRSALQPALESF</sequence>
<dbReference type="EMBL" id="AACB03000001">
    <property type="protein sequence ID" value="KAE8305522.1"/>
    <property type="molecule type" value="Genomic_DNA"/>
</dbReference>
<reference evidence="2 3" key="1">
    <citation type="journal article" date="2007" name="Science">
        <title>Genomic minimalism in the early diverging intestinal parasite Giardia lamblia.</title>
        <authorList>
            <person name="Morrison H.G."/>
            <person name="McArthur A.G."/>
            <person name="Gillin F.D."/>
            <person name="Aley S.B."/>
            <person name="Adam R.D."/>
            <person name="Olsen G.J."/>
            <person name="Best A.A."/>
            <person name="Cande W.Z."/>
            <person name="Chen F."/>
            <person name="Cipriano M.J."/>
            <person name="Davids B.J."/>
            <person name="Dawson S.C."/>
            <person name="Elmendorf H.G."/>
            <person name="Hehl A.B."/>
            <person name="Holder M.E."/>
            <person name="Huse S.M."/>
            <person name="Kim U.U."/>
            <person name="Lasek-Nesselquist E."/>
            <person name="Manning G."/>
            <person name="Nigam A."/>
            <person name="Nixon J.E."/>
            <person name="Palm D."/>
            <person name="Passamaneck N.E."/>
            <person name="Prabhu A."/>
            <person name="Reich C.I."/>
            <person name="Reiner D.S."/>
            <person name="Samuelson J."/>
            <person name="Svard S.G."/>
            <person name="Sogin M.L."/>
        </authorList>
    </citation>
    <scope>NUCLEOTIDE SEQUENCE [LARGE SCALE GENOMIC DNA]</scope>
    <source>
        <strain evidence="2 3">WB C6</strain>
    </source>
</reference>
<feature type="region of interest" description="Disordered" evidence="1">
    <location>
        <begin position="1"/>
        <end position="24"/>
    </location>
</feature>
<evidence type="ECO:0000256" key="1">
    <source>
        <dbReference type="SAM" id="MobiDB-lite"/>
    </source>
</evidence>
<protein>
    <submittedName>
        <fullName evidence="2">Uncharacterized protein</fullName>
    </submittedName>
</protein>
<dbReference type="GeneID" id="5697930"/>
<dbReference type="RefSeq" id="XP_001705049.1">
    <property type="nucleotide sequence ID" value="XM_001704997.1"/>
</dbReference>
<dbReference type="HOGENOM" id="CLU_812452_0_0_1"/>
<dbReference type="OMA" id="RMIYNTY"/>
<organism evidence="2 3">
    <name type="scientific">Giardia intestinalis (strain ATCC 50803 / WB clone C6)</name>
    <name type="common">Giardia lamblia</name>
    <dbReference type="NCBI Taxonomy" id="184922"/>
    <lineage>
        <taxon>Eukaryota</taxon>
        <taxon>Metamonada</taxon>
        <taxon>Diplomonadida</taxon>
        <taxon>Hexamitidae</taxon>
        <taxon>Giardiinae</taxon>
        <taxon>Giardia</taxon>
    </lineage>
</organism>